<dbReference type="OrthoDB" id="1914296at2759"/>
<gene>
    <name evidence="2" type="ORF">F511_18930</name>
</gene>
<dbReference type="InterPro" id="IPR053198">
    <property type="entry name" value="Gynoecium_Dev_Regulator"/>
</dbReference>
<keyword evidence="3" id="KW-1185">Reference proteome</keyword>
<dbReference type="PANTHER" id="PTHR31066:SF66">
    <property type="entry name" value="PB1 DOMAIN-CONTAINING PROTEIN"/>
    <property type="match status" value="1"/>
</dbReference>
<sequence>MTAPSNSSAAGEETIKFLYSYGGRIIPRPMDGELRYVGGHTRVLAVDRAVTFSELMVKFVESCGFSVYLRCKLPSEDLDVLISIKSDEDLRNVIDEYDRVSPGTKIRAVLFPVKSVKKISPPSSPVSCFDFPSPKPPQITEVPPVTSYHAAPPYAAMYRPAVRYQNGGGRCRHGGGVSPRIMQSVRYPNCSHVH</sequence>
<dbReference type="CDD" id="cd06410">
    <property type="entry name" value="PB1_UP2"/>
    <property type="match status" value="1"/>
</dbReference>
<protein>
    <recommendedName>
        <fullName evidence="1">PB1 domain-containing protein</fullName>
    </recommendedName>
</protein>
<evidence type="ECO:0000313" key="3">
    <source>
        <dbReference type="Proteomes" id="UP000250235"/>
    </source>
</evidence>
<dbReference type="InterPro" id="IPR000270">
    <property type="entry name" value="PB1_dom"/>
</dbReference>
<feature type="domain" description="PB1" evidence="1">
    <location>
        <begin position="29"/>
        <end position="113"/>
    </location>
</feature>
<dbReference type="Pfam" id="PF00564">
    <property type="entry name" value="PB1"/>
    <property type="match status" value="1"/>
</dbReference>
<evidence type="ECO:0000313" key="2">
    <source>
        <dbReference type="EMBL" id="KZV25646.1"/>
    </source>
</evidence>
<dbReference type="EMBL" id="KV011845">
    <property type="protein sequence ID" value="KZV25646.1"/>
    <property type="molecule type" value="Genomic_DNA"/>
</dbReference>
<accession>A0A2Z7AW76</accession>
<dbReference type="SUPFAM" id="SSF54277">
    <property type="entry name" value="CAD &amp; PB1 domains"/>
    <property type="match status" value="1"/>
</dbReference>
<dbReference type="Proteomes" id="UP000250235">
    <property type="component" value="Unassembled WGS sequence"/>
</dbReference>
<reference evidence="2 3" key="1">
    <citation type="journal article" date="2015" name="Proc. Natl. Acad. Sci. U.S.A.">
        <title>The resurrection genome of Boea hygrometrica: A blueprint for survival of dehydration.</title>
        <authorList>
            <person name="Xiao L."/>
            <person name="Yang G."/>
            <person name="Zhang L."/>
            <person name="Yang X."/>
            <person name="Zhao S."/>
            <person name="Ji Z."/>
            <person name="Zhou Q."/>
            <person name="Hu M."/>
            <person name="Wang Y."/>
            <person name="Chen M."/>
            <person name="Xu Y."/>
            <person name="Jin H."/>
            <person name="Xiao X."/>
            <person name="Hu G."/>
            <person name="Bao F."/>
            <person name="Hu Y."/>
            <person name="Wan P."/>
            <person name="Li L."/>
            <person name="Deng X."/>
            <person name="Kuang T."/>
            <person name="Xiang C."/>
            <person name="Zhu J.K."/>
            <person name="Oliver M.J."/>
            <person name="He Y."/>
        </authorList>
    </citation>
    <scope>NUCLEOTIDE SEQUENCE [LARGE SCALE GENOMIC DNA]</scope>
    <source>
        <strain evidence="3">cv. XS01</strain>
    </source>
</reference>
<dbReference type="Gene3D" id="3.10.20.90">
    <property type="entry name" value="Phosphatidylinositol 3-kinase Catalytic Subunit, Chain A, domain 1"/>
    <property type="match status" value="1"/>
</dbReference>
<name>A0A2Z7AW76_9LAMI</name>
<proteinExistence type="predicted"/>
<dbReference type="PANTHER" id="PTHR31066">
    <property type="entry name" value="OS05G0427100 PROTEIN-RELATED"/>
    <property type="match status" value="1"/>
</dbReference>
<evidence type="ECO:0000259" key="1">
    <source>
        <dbReference type="SMART" id="SM00666"/>
    </source>
</evidence>
<dbReference type="AlphaFoldDB" id="A0A2Z7AW76"/>
<organism evidence="2 3">
    <name type="scientific">Dorcoceras hygrometricum</name>
    <dbReference type="NCBI Taxonomy" id="472368"/>
    <lineage>
        <taxon>Eukaryota</taxon>
        <taxon>Viridiplantae</taxon>
        <taxon>Streptophyta</taxon>
        <taxon>Embryophyta</taxon>
        <taxon>Tracheophyta</taxon>
        <taxon>Spermatophyta</taxon>
        <taxon>Magnoliopsida</taxon>
        <taxon>eudicotyledons</taxon>
        <taxon>Gunneridae</taxon>
        <taxon>Pentapetalae</taxon>
        <taxon>asterids</taxon>
        <taxon>lamiids</taxon>
        <taxon>Lamiales</taxon>
        <taxon>Gesneriaceae</taxon>
        <taxon>Didymocarpoideae</taxon>
        <taxon>Trichosporeae</taxon>
        <taxon>Loxocarpinae</taxon>
        <taxon>Dorcoceras</taxon>
    </lineage>
</organism>
<dbReference type="SMART" id="SM00666">
    <property type="entry name" value="PB1"/>
    <property type="match status" value="1"/>
</dbReference>